<comment type="caution">
    <text evidence="1">The sequence shown here is derived from an EMBL/GenBank/DDBJ whole genome shotgun (WGS) entry which is preliminary data.</text>
</comment>
<gene>
    <name evidence="1" type="ORF">RJ639_012993</name>
</gene>
<feature type="non-terminal residue" evidence="1">
    <location>
        <position position="1"/>
    </location>
</feature>
<protein>
    <recommendedName>
        <fullName evidence="3">Transmembrane protein 53</fullName>
    </recommendedName>
</protein>
<sequence length="389" mass="43747">MEASPTIFSYPYPPCSHNIPFPRNTVHFPYPRISIQALAASQSSQSRAPLKDNSVHWHMAEDGIHGSAAKKIVEGDRGPTVAVVLLGWLGSEPRHLRSYVRFYNKWGIHAITFAAPIKDVLSLNLGKRIRERASAFRLELASWILETEIDGRERFLLFHTFSNTGWLVYGSILDELQGRHDLLEKIIGCAVDSGGDREINPKVCSYKFDNLKLEEYLEVYIDCFSTGQLCVVGYSSLSVWQVWATAFTTALLEKRTTLASSSVEAGEGMAASRVQEKKPLPVVFLLMLTNAISALSEKQPLCPQLYLYSTADKVISFQSVESFMEDQKKLGKKVESFNFGSSRHVDHYRTFGVVYSKQCVHTLLFKFSLFNSSRPLSKSIDSELETPML</sequence>
<organism evidence="1 2">
    <name type="scientific">Escallonia herrerae</name>
    <dbReference type="NCBI Taxonomy" id="1293975"/>
    <lineage>
        <taxon>Eukaryota</taxon>
        <taxon>Viridiplantae</taxon>
        <taxon>Streptophyta</taxon>
        <taxon>Embryophyta</taxon>
        <taxon>Tracheophyta</taxon>
        <taxon>Spermatophyta</taxon>
        <taxon>Magnoliopsida</taxon>
        <taxon>eudicotyledons</taxon>
        <taxon>Gunneridae</taxon>
        <taxon>Pentapetalae</taxon>
        <taxon>asterids</taxon>
        <taxon>campanulids</taxon>
        <taxon>Escalloniales</taxon>
        <taxon>Escalloniaceae</taxon>
        <taxon>Escallonia</taxon>
    </lineage>
</organism>
<dbReference type="EMBL" id="JAVXUP010001385">
    <property type="protein sequence ID" value="KAK3012349.1"/>
    <property type="molecule type" value="Genomic_DNA"/>
</dbReference>
<accession>A0AA88VRX2</accession>
<evidence type="ECO:0008006" key="3">
    <source>
        <dbReference type="Google" id="ProtNLM"/>
    </source>
</evidence>
<dbReference type="InterPro" id="IPR008547">
    <property type="entry name" value="DUF829_TMEM53"/>
</dbReference>
<dbReference type="PANTHER" id="PTHR12265">
    <property type="entry name" value="TRANSMEMBRANE PROTEIN 53"/>
    <property type="match status" value="1"/>
</dbReference>
<dbReference type="Proteomes" id="UP001188597">
    <property type="component" value="Unassembled WGS sequence"/>
</dbReference>
<evidence type="ECO:0000313" key="2">
    <source>
        <dbReference type="Proteomes" id="UP001188597"/>
    </source>
</evidence>
<reference evidence="1" key="1">
    <citation type="submission" date="2022-12" db="EMBL/GenBank/DDBJ databases">
        <title>Draft genome assemblies for two species of Escallonia (Escalloniales).</title>
        <authorList>
            <person name="Chanderbali A."/>
            <person name="Dervinis C."/>
            <person name="Anghel I."/>
            <person name="Soltis D."/>
            <person name="Soltis P."/>
            <person name="Zapata F."/>
        </authorList>
    </citation>
    <scope>NUCLEOTIDE SEQUENCE</scope>
    <source>
        <strain evidence="1">UCBG64.0493</strain>
        <tissue evidence="1">Leaf</tissue>
    </source>
</reference>
<dbReference type="Pfam" id="PF05705">
    <property type="entry name" value="DUF829"/>
    <property type="match status" value="1"/>
</dbReference>
<evidence type="ECO:0000313" key="1">
    <source>
        <dbReference type="EMBL" id="KAK3012349.1"/>
    </source>
</evidence>
<name>A0AA88VRX2_9ASTE</name>
<dbReference type="PANTHER" id="PTHR12265:SF11">
    <property type="entry name" value="ALPHA_BETA-HYDROLASES SUPERFAMILY PROTEIN"/>
    <property type="match status" value="1"/>
</dbReference>
<proteinExistence type="predicted"/>
<dbReference type="AlphaFoldDB" id="A0AA88VRX2"/>
<keyword evidence="2" id="KW-1185">Reference proteome</keyword>